<proteinExistence type="predicted"/>
<comment type="caution">
    <text evidence="1">The sequence shown here is derived from an EMBL/GenBank/DDBJ whole genome shotgun (WGS) entry which is preliminary data.</text>
</comment>
<gene>
    <name evidence="1" type="ORF">L1987_32299</name>
</gene>
<evidence type="ECO:0000313" key="2">
    <source>
        <dbReference type="Proteomes" id="UP001056120"/>
    </source>
</evidence>
<dbReference type="EMBL" id="CM042027">
    <property type="protein sequence ID" value="KAI3804128.1"/>
    <property type="molecule type" value="Genomic_DNA"/>
</dbReference>
<name>A0ACB9I798_9ASTR</name>
<evidence type="ECO:0000313" key="1">
    <source>
        <dbReference type="EMBL" id="KAI3804128.1"/>
    </source>
</evidence>
<reference evidence="2" key="1">
    <citation type="journal article" date="2022" name="Mol. Ecol. Resour.">
        <title>The genomes of chicory, endive, great burdock and yacon provide insights into Asteraceae palaeo-polyploidization history and plant inulin production.</title>
        <authorList>
            <person name="Fan W."/>
            <person name="Wang S."/>
            <person name="Wang H."/>
            <person name="Wang A."/>
            <person name="Jiang F."/>
            <person name="Liu H."/>
            <person name="Zhao H."/>
            <person name="Xu D."/>
            <person name="Zhang Y."/>
        </authorList>
    </citation>
    <scope>NUCLEOTIDE SEQUENCE [LARGE SCALE GENOMIC DNA]</scope>
    <source>
        <strain evidence="2">cv. Yunnan</strain>
    </source>
</reference>
<reference evidence="1 2" key="2">
    <citation type="journal article" date="2022" name="Mol. Ecol. Resour.">
        <title>The genomes of chicory, endive, great burdock and yacon provide insights into Asteraceae paleo-polyploidization history and plant inulin production.</title>
        <authorList>
            <person name="Fan W."/>
            <person name="Wang S."/>
            <person name="Wang H."/>
            <person name="Wang A."/>
            <person name="Jiang F."/>
            <person name="Liu H."/>
            <person name="Zhao H."/>
            <person name="Xu D."/>
            <person name="Zhang Y."/>
        </authorList>
    </citation>
    <scope>NUCLEOTIDE SEQUENCE [LARGE SCALE GENOMIC DNA]</scope>
    <source>
        <strain evidence="2">cv. Yunnan</strain>
        <tissue evidence="1">Leaves</tissue>
    </source>
</reference>
<sequence length="74" mass="8176">MLHLGSTPIHGWDPPPVPLFPLKSVNIHTLPCILTQQFLHNLQVKTLAQLSISAGIIWEHNNFKKSGLVLTGLC</sequence>
<protein>
    <submittedName>
        <fullName evidence="1">Uncharacterized protein</fullName>
    </submittedName>
</protein>
<keyword evidence="2" id="KW-1185">Reference proteome</keyword>
<dbReference type="Proteomes" id="UP001056120">
    <property type="component" value="Linkage Group LG10"/>
</dbReference>
<accession>A0ACB9I798</accession>
<organism evidence="1 2">
    <name type="scientific">Smallanthus sonchifolius</name>
    <dbReference type="NCBI Taxonomy" id="185202"/>
    <lineage>
        <taxon>Eukaryota</taxon>
        <taxon>Viridiplantae</taxon>
        <taxon>Streptophyta</taxon>
        <taxon>Embryophyta</taxon>
        <taxon>Tracheophyta</taxon>
        <taxon>Spermatophyta</taxon>
        <taxon>Magnoliopsida</taxon>
        <taxon>eudicotyledons</taxon>
        <taxon>Gunneridae</taxon>
        <taxon>Pentapetalae</taxon>
        <taxon>asterids</taxon>
        <taxon>campanulids</taxon>
        <taxon>Asterales</taxon>
        <taxon>Asteraceae</taxon>
        <taxon>Asteroideae</taxon>
        <taxon>Heliantheae alliance</taxon>
        <taxon>Millerieae</taxon>
        <taxon>Smallanthus</taxon>
    </lineage>
</organism>